<dbReference type="NCBIfam" id="NF001729">
    <property type="entry name" value="PRK00455.1-3"/>
    <property type="match status" value="1"/>
</dbReference>
<dbReference type="InterPro" id="IPR000836">
    <property type="entry name" value="PRTase_dom"/>
</dbReference>
<dbReference type="PANTHER" id="PTHR19278:SF9">
    <property type="entry name" value="URIDINE 5'-MONOPHOSPHATE SYNTHASE"/>
    <property type="match status" value="1"/>
</dbReference>
<comment type="function">
    <text evidence="6">Catalyzes the transfer of a ribosyl phosphate group from 5-phosphoribose 1-diphosphate to orotate, leading to the formation of orotidine monophosphate (OMP).</text>
</comment>
<keyword evidence="9" id="KW-1185">Reference proteome</keyword>
<dbReference type="RefSeq" id="WP_053570006.1">
    <property type="nucleotide sequence ID" value="NZ_FCNY02000005.1"/>
</dbReference>
<comment type="pathway">
    <text evidence="1 6">Pyrimidine metabolism; UMP biosynthesis via de novo pathway; UMP from orotate: step 1/2.</text>
</comment>
<sequence length="228" mass="25159">MSISRTEPEVATSVAKALIEAGCVQFRADEPFRLPSGWTSPVYMDCRRLISFPKLRRDLVSAGLRMLRDRHCLDEVDSIVGAESSGIALATLLADALDLPMHYVRKKAKGLGPSTQIEGTLAANERVLLVDDLMAAGESKREFCRAINEAGAIVKDIFVVFDYGVFPTAGVLERWNVKVHSLATWQDILTAARSEPLVDQRALSELEVFLKDPVAWSHAHGGIVWTKR</sequence>
<feature type="binding site" evidence="6">
    <location>
        <position position="105"/>
    </location>
    <ligand>
        <name>5-phospho-alpha-D-ribose 1-diphosphate</name>
        <dbReference type="ChEBI" id="CHEBI:58017"/>
        <note>ligand shared between dimeric partners</note>
    </ligand>
</feature>
<evidence type="ECO:0000256" key="5">
    <source>
        <dbReference type="ARBA" id="ARBA00022975"/>
    </source>
</evidence>
<proteinExistence type="inferred from homology"/>
<comment type="similarity">
    <text evidence="6">Belongs to the purine/pyrimidine phosphoribosyltransferase family. PyrE subfamily.</text>
</comment>
<feature type="binding site" description="in other chain" evidence="6">
    <location>
        <begin position="131"/>
        <end position="139"/>
    </location>
    <ligand>
        <name>5-phospho-alpha-D-ribose 1-diphosphate</name>
        <dbReference type="ChEBI" id="CHEBI:58017"/>
        <note>ligand shared between dimeric partners</note>
    </ligand>
</feature>
<feature type="binding site" description="in other chain" evidence="6">
    <location>
        <position position="106"/>
    </location>
    <ligand>
        <name>5-phospho-alpha-D-ribose 1-diphosphate</name>
        <dbReference type="ChEBI" id="CHEBI:58017"/>
        <note>ligand shared between dimeric partners</note>
    </ligand>
</feature>
<keyword evidence="6" id="KW-0460">Magnesium</keyword>
<dbReference type="PANTHER" id="PTHR19278">
    <property type="entry name" value="OROTATE PHOSPHORIBOSYLTRANSFERASE"/>
    <property type="match status" value="1"/>
</dbReference>
<accession>A0A158GUJ8</accession>
<evidence type="ECO:0000256" key="1">
    <source>
        <dbReference type="ARBA" id="ARBA00004889"/>
    </source>
</evidence>
<evidence type="ECO:0000259" key="7">
    <source>
        <dbReference type="Pfam" id="PF00156"/>
    </source>
</evidence>
<comment type="cofactor">
    <cofactor evidence="6">
        <name>Mg(2+)</name>
        <dbReference type="ChEBI" id="CHEBI:18420"/>
    </cofactor>
</comment>
<dbReference type="SUPFAM" id="SSF53271">
    <property type="entry name" value="PRTase-like"/>
    <property type="match status" value="1"/>
</dbReference>
<keyword evidence="5 6" id="KW-0665">Pyrimidine biosynthesis</keyword>
<feature type="binding site" evidence="6">
    <location>
        <position position="109"/>
    </location>
    <ligand>
        <name>5-phospho-alpha-D-ribose 1-diphosphate</name>
        <dbReference type="ChEBI" id="CHEBI:58017"/>
        <note>ligand shared between dimeric partners</note>
    </ligand>
</feature>
<dbReference type="GO" id="GO:0019856">
    <property type="term" value="P:pyrimidine nucleobase biosynthetic process"/>
    <property type="evidence" value="ECO:0007669"/>
    <property type="project" value="TreeGrafter"/>
</dbReference>
<evidence type="ECO:0000313" key="8">
    <source>
        <dbReference type="EMBL" id="SAL35844.1"/>
    </source>
</evidence>
<dbReference type="Proteomes" id="UP000054740">
    <property type="component" value="Unassembled WGS sequence"/>
</dbReference>
<keyword evidence="3 6" id="KW-0328">Glycosyltransferase</keyword>
<gene>
    <name evidence="6" type="primary">pyrE</name>
    <name evidence="8" type="ORF">AWB70_02544</name>
</gene>
<dbReference type="InterPro" id="IPR004467">
    <property type="entry name" value="Or_phspho_trans_dom"/>
</dbReference>
<dbReference type="GO" id="GO:0004588">
    <property type="term" value="F:orotate phosphoribosyltransferase activity"/>
    <property type="evidence" value="ECO:0007669"/>
    <property type="project" value="UniProtKB-UniRule"/>
</dbReference>
<dbReference type="EMBL" id="FCNY02000005">
    <property type="protein sequence ID" value="SAL35844.1"/>
    <property type="molecule type" value="Genomic_DNA"/>
</dbReference>
<dbReference type="Pfam" id="PF00156">
    <property type="entry name" value="Pribosyltran"/>
    <property type="match status" value="1"/>
</dbReference>
<dbReference type="InterPro" id="IPR029057">
    <property type="entry name" value="PRTase-like"/>
</dbReference>
<dbReference type="InterPro" id="IPR023031">
    <property type="entry name" value="OPRT"/>
</dbReference>
<dbReference type="GO" id="GO:0000287">
    <property type="term" value="F:magnesium ion binding"/>
    <property type="evidence" value="ECO:0007669"/>
    <property type="project" value="UniProtKB-UniRule"/>
</dbReference>
<dbReference type="GO" id="GO:0044205">
    <property type="term" value="P:'de novo' UMP biosynthetic process"/>
    <property type="evidence" value="ECO:0007669"/>
    <property type="project" value="UniProtKB-UniRule"/>
</dbReference>
<keyword evidence="4 6" id="KW-0808">Transferase</keyword>
<organism evidence="8 9">
    <name type="scientific">Caballeronia cordobensis</name>
    <name type="common">Burkholderia cordobensis</name>
    <dbReference type="NCBI Taxonomy" id="1353886"/>
    <lineage>
        <taxon>Bacteria</taxon>
        <taxon>Pseudomonadati</taxon>
        <taxon>Pseudomonadota</taxon>
        <taxon>Betaproteobacteria</taxon>
        <taxon>Burkholderiales</taxon>
        <taxon>Burkholderiaceae</taxon>
        <taxon>Caballeronia</taxon>
    </lineage>
</organism>
<reference evidence="9" key="1">
    <citation type="submission" date="2016-01" db="EMBL/GenBank/DDBJ databases">
        <authorList>
            <person name="Peeters C."/>
        </authorList>
    </citation>
    <scope>NUCLEOTIDE SEQUENCE [LARGE SCALE GENOMIC DNA]</scope>
</reference>
<dbReference type="HAMAP" id="MF_01208">
    <property type="entry name" value="PyrE"/>
    <property type="match status" value="1"/>
</dbReference>
<dbReference type="UniPathway" id="UPA00070">
    <property type="reaction ID" value="UER00119"/>
</dbReference>
<feature type="domain" description="Phosphoribosyltransferase" evidence="7">
    <location>
        <begin position="75"/>
        <end position="153"/>
    </location>
</feature>
<evidence type="ECO:0000256" key="4">
    <source>
        <dbReference type="ARBA" id="ARBA00022679"/>
    </source>
</evidence>
<dbReference type="AlphaFoldDB" id="A0A158GUJ8"/>
<protein>
    <recommendedName>
        <fullName evidence="2 6">Orotate phosphoribosyltransferase</fullName>
        <shortName evidence="6">OPRT</shortName>
        <shortName evidence="6">OPRTase</shortName>
        <ecNumber evidence="2 6">2.4.2.10</ecNumber>
    </recommendedName>
</protein>
<dbReference type="Gene3D" id="3.40.50.2020">
    <property type="match status" value="1"/>
</dbReference>
<comment type="caution">
    <text evidence="6">Lacks conserved residue(s) required for the propagation of feature annotation.</text>
</comment>
<name>A0A158GUJ8_CABCO</name>
<comment type="catalytic activity">
    <reaction evidence="6">
        <text>orotidine 5'-phosphate + diphosphate = orotate + 5-phospho-alpha-D-ribose 1-diphosphate</text>
        <dbReference type="Rhea" id="RHEA:10380"/>
        <dbReference type="ChEBI" id="CHEBI:30839"/>
        <dbReference type="ChEBI" id="CHEBI:33019"/>
        <dbReference type="ChEBI" id="CHEBI:57538"/>
        <dbReference type="ChEBI" id="CHEBI:58017"/>
        <dbReference type="EC" id="2.4.2.10"/>
    </reaction>
</comment>
<evidence type="ECO:0000256" key="6">
    <source>
        <dbReference type="HAMAP-Rule" id="MF_01208"/>
    </source>
</evidence>
<comment type="subunit">
    <text evidence="6">Homodimer.</text>
</comment>
<evidence type="ECO:0000256" key="2">
    <source>
        <dbReference type="ARBA" id="ARBA00011971"/>
    </source>
</evidence>
<dbReference type="CDD" id="cd06223">
    <property type="entry name" value="PRTases_typeI"/>
    <property type="match status" value="1"/>
</dbReference>
<dbReference type="NCBIfam" id="TIGR00336">
    <property type="entry name" value="pyrE"/>
    <property type="match status" value="1"/>
</dbReference>
<dbReference type="EC" id="2.4.2.10" evidence="2 6"/>
<evidence type="ECO:0000313" key="9">
    <source>
        <dbReference type="Proteomes" id="UP000054740"/>
    </source>
</evidence>
<evidence type="ECO:0000256" key="3">
    <source>
        <dbReference type="ARBA" id="ARBA00022676"/>
    </source>
</evidence>